<reference evidence="2 3" key="1">
    <citation type="submission" date="2018-12" db="EMBL/GenBank/DDBJ databases">
        <authorList>
            <person name="Li K."/>
        </authorList>
    </citation>
    <scope>NUCLEOTIDE SEQUENCE [LARGE SCALE GENOMIC DNA]</scope>
    <source>
        <strain evidence="3">CR22</strain>
    </source>
</reference>
<proteinExistence type="predicted"/>
<dbReference type="Pfam" id="PF11575">
    <property type="entry name" value="FhuF_C"/>
    <property type="match status" value="1"/>
</dbReference>
<accession>A0A3S9ICG7</accession>
<evidence type="ECO:0000259" key="1">
    <source>
        <dbReference type="Pfam" id="PF11575"/>
    </source>
</evidence>
<dbReference type="Proteomes" id="UP000280197">
    <property type="component" value="Chromosome"/>
</dbReference>
<dbReference type="GO" id="GO:0051537">
    <property type="term" value="F:2 iron, 2 sulfur cluster binding"/>
    <property type="evidence" value="ECO:0007669"/>
    <property type="project" value="InterPro"/>
</dbReference>
<dbReference type="AlphaFoldDB" id="A0A3S9ICG7"/>
<gene>
    <name evidence="2" type="ORF">EJC51_41780</name>
</gene>
<feature type="domain" description="Ferric siderophore reductase C-terminal" evidence="1">
    <location>
        <begin position="245"/>
        <end position="265"/>
    </location>
</feature>
<evidence type="ECO:0000313" key="2">
    <source>
        <dbReference type="EMBL" id="AZP22056.1"/>
    </source>
</evidence>
<name>A0A3S9ICG7_9ACTN</name>
<dbReference type="RefSeq" id="WP_126275863.1">
    <property type="nucleotide sequence ID" value="NZ_CP034463.1"/>
</dbReference>
<keyword evidence="3" id="KW-1185">Reference proteome</keyword>
<dbReference type="KEGG" id="saqu:EJC51_41780"/>
<sequence length="293" mass="31221">MPVALKTSPDGAVAQALGDGYRRLAALCEALDVRVAPAGRGGVTAAELATDRAALEAFVEAEAARVHDRYGVRPRPDVAASRALHDYAWTVGMLMGGPWYLERRVPGIRPEDLRLDLASGTYTITPGSELACLADDPVVGLPGVLTFPQEEQLRAQLRMALAEHMRPLLAAIGPVTRRRSRALWGMVSDDLVSALWYLGRTLGQEDAAITAATEVLPVAVPPYPSGADFRHLAGSDGRRHPTRTRTGCCMFYAIRPAEACSTCPRTGDAERLRRLESQGNVTTPAGAAASGLG</sequence>
<organism evidence="2 3">
    <name type="scientific">Streptomyces aquilus</name>
    <dbReference type="NCBI Taxonomy" id="2548456"/>
    <lineage>
        <taxon>Bacteria</taxon>
        <taxon>Bacillati</taxon>
        <taxon>Actinomycetota</taxon>
        <taxon>Actinomycetes</taxon>
        <taxon>Kitasatosporales</taxon>
        <taxon>Streptomycetaceae</taxon>
        <taxon>Streptomyces</taxon>
    </lineage>
</organism>
<dbReference type="EMBL" id="CP034463">
    <property type="protein sequence ID" value="AZP22056.1"/>
    <property type="molecule type" value="Genomic_DNA"/>
</dbReference>
<evidence type="ECO:0000313" key="3">
    <source>
        <dbReference type="Proteomes" id="UP000280197"/>
    </source>
</evidence>
<protein>
    <submittedName>
        <fullName evidence="2">(2Fe-2S)-binding protein</fullName>
    </submittedName>
</protein>
<dbReference type="InterPro" id="IPR024726">
    <property type="entry name" value="FhuF_C"/>
</dbReference>